<proteinExistence type="predicted"/>
<feature type="chain" id="PRO_5016330243" evidence="2">
    <location>
        <begin position="24"/>
        <end position="209"/>
    </location>
</feature>
<dbReference type="OrthoDB" id="9800501at2"/>
<protein>
    <submittedName>
        <fullName evidence="3">Outer membrane lipoprotein carrier protein LolA</fullName>
    </submittedName>
</protein>
<dbReference type="PANTHER" id="PTHR35869:SF1">
    <property type="entry name" value="OUTER-MEMBRANE LIPOPROTEIN CARRIER PROTEIN"/>
    <property type="match status" value="1"/>
</dbReference>
<dbReference type="AlphaFoldDB" id="A0A328ANP2"/>
<comment type="caution">
    <text evidence="3">The sequence shown here is derived from an EMBL/GenBank/DDBJ whole genome shotgun (WGS) entry which is preliminary data.</text>
</comment>
<dbReference type="Pfam" id="PF03548">
    <property type="entry name" value="LolA"/>
    <property type="match status" value="1"/>
</dbReference>
<dbReference type="InterPro" id="IPR004564">
    <property type="entry name" value="OM_lipoprot_carrier_LolA-like"/>
</dbReference>
<evidence type="ECO:0000313" key="3">
    <source>
        <dbReference type="EMBL" id="RAK56199.1"/>
    </source>
</evidence>
<dbReference type="PROSITE" id="PS51318">
    <property type="entry name" value="TAT"/>
    <property type="match status" value="1"/>
</dbReference>
<keyword evidence="3" id="KW-0449">Lipoprotein</keyword>
<keyword evidence="1 2" id="KW-0732">Signal</keyword>
<dbReference type="Gene3D" id="2.50.20.10">
    <property type="entry name" value="Lipoprotein localisation LolA/LolB/LppX"/>
    <property type="match status" value="1"/>
</dbReference>
<accession>A0A328ANP2</accession>
<dbReference type="RefSeq" id="WP_111529946.1">
    <property type="nucleotide sequence ID" value="NZ_JBHRSG010000005.1"/>
</dbReference>
<evidence type="ECO:0000256" key="1">
    <source>
        <dbReference type="ARBA" id="ARBA00022729"/>
    </source>
</evidence>
<name>A0A328ANP2_9CAUL</name>
<dbReference type="InterPro" id="IPR029046">
    <property type="entry name" value="LolA/LolB/LppX"/>
</dbReference>
<organism evidence="3 4">
    <name type="scientific">Phenylobacterium soli</name>
    <dbReference type="NCBI Taxonomy" id="2170551"/>
    <lineage>
        <taxon>Bacteria</taxon>
        <taxon>Pseudomonadati</taxon>
        <taxon>Pseudomonadota</taxon>
        <taxon>Alphaproteobacteria</taxon>
        <taxon>Caulobacterales</taxon>
        <taxon>Caulobacteraceae</taxon>
        <taxon>Phenylobacterium</taxon>
    </lineage>
</organism>
<dbReference type="PANTHER" id="PTHR35869">
    <property type="entry name" value="OUTER-MEMBRANE LIPOPROTEIN CARRIER PROTEIN"/>
    <property type="match status" value="1"/>
</dbReference>
<evidence type="ECO:0000256" key="2">
    <source>
        <dbReference type="SAM" id="SignalP"/>
    </source>
</evidence>
<dbReference type="EMBL" id="QFYQ01000001">
    <property type="protein sequence ID" value="RAK56199.1"/>
    <property type="molecule type" value="Genomic_DNA"/>
</dbReference>
<dbReference type="CDD" id="cd16325">
    <property type="entry name" value="LolA"/>
    <property type="match status" value="1"/>
</dbReference>
<gene>
    <name evidence="3" type="ORF">DJ017_03345</name>
</gene>
<feature type="signal peptide" evidence="2">
    <location>
        <begin position="1"/>
        <end position="23"/>
    </location>
</feature>
<dbReference type="Proteomes" id="UP000249254">
    <property type="component" value="Unassembled WGS sequence"/>
</dbReference>
<dbReference type="InterPro" id="IPR006311">
    <property type="entry name" value="TAT_signal"/>
</dbReference>
<keyword evidence="4" id="KW-1185">Reference proteome</keyword>
<sequence length="209" mass="22151">MSFTRRTLALGLAAAALAGPALAQGALSPADQALVDKAATYLQGLTEARGRFVQTDAMGKSTQGTVYLKRPGRARFEYDAPSGMVVVADGAAVTVADSRLMTFNRYPLGSTPLSLFLARNIRLDRSVAITGVDRIPGGFVIVARDGARKTPGQLALTFQDSPMALTAWSVTDAQGRTTRVKLIGLERASGLDKALFTPRDPRRSRPASS</sequence>
<reference evidence="4" key="1">
    <citation type="submission" date="2018-05" db="EMBL/GenBank/DDBJ databases">
        <authorList>
            <person name="Li X."/>
        </authorList>
    </citation>
    <scope>NUCLEOTIDE SEQUENCE [LARGE SCALE GENOMIC DNA]</scope>
    <source>
        <strain evidence="4">LX32</strain>
    </source>
</reference>
<dbReference type="SUPFAM" id="SSF89392">
    <property type="entry name" value="Prokaryotic lipoproteins and lipoprotein localization factors"/>
    <property type="match status" value="1"/>
</dbReference>
<evidence type="ECO:0000313" key="4">
    <source>
        <dbReference type="Proteomes" id="UP000249254"/>
    </source>
</evidence>